<keyword evidence="1" id="KW-1133">Transmembrane helix</keyword>
<dbReference type="Proteomes" id="UP000444980">
    <property type="component" value="Unassembled WGS sequence"/>
</dbReference>
<keyword evidence="3" id="KW-1185">Reference proteome</keyword>
<accession>A0A7I9UX12</accession>
<evidence type="ECO:0000313" key="3">
    <source>
        <dbReference type="Proteomes" id="UP000444980"/>
    </source>
</evidence>
<feature type="transmembrane region" description="Helical" evidence="1">
    <location>
        <begin position="7"/>
        <end position="30"/>
    </location>
</feature>
<evidence type="ECO:0000256" key="1">
    <source>
        <dbReference type="SAM" id="Phobius"/>
    </source>
</evidence>
<evidence type="ECO:0000313" key="2">
    <source>
        <dbReference type="EMBL" id="GED97698.1"/>
    </source>
</evidence>
<sequence length="146" mass="15817">MAHRIDYGRLVAGGIGLVVLGMFVVGYGIVVWHSPTSCGGATMSAGDRCAVTEVDGKHRESLLNESTYATQTIPLPDGNDWDTLKPRDKIHTTTVWDTILDAKNARTFDEQRAATIGNARVMVVCGALTVALGATMAWWARRRRSA</sequence>
<dbReference type="RefSeq" id="WP_161926989.1">
    <property type="nucleotide sequence ID" value="NZ_BJOU01000001.1"/>
</dbReference>
<dbReference type="AlphaFoldDB" id="A0A7I9UX12"/>
<name>A0A7I9UX12_9ACTN</name>
<dbReference type="EMBL" id="BJOU01000001">
    <property type="protein sequence ID" value="GED97698.1"/>
    <property type="molecule type" value="Genomic_DNA"/>
</dbReference>
<keyword evidence="1" id="KW-0472">Membrane</keyword>
<keyword evidence="1" id="KW-0812">Transmembrane</keyword>
<gene>
    <name evidence="2" type="ORF">nbrc107697_17370</name>
</gene>
<proteinExistence type="predicted"/>
<reference evidence="3" key="1">
    <citation type="submission" date="2019-06" db="EMBL/GenBank/DDBJ databases">
        <title>Gordonia isolated from sludge of a wastewater treatment plant.</title>
        <authorList>
            <person name="Tamura T."/>
            <person name="Aoyama K."/>
            <person name="Kang Y."/>
            <person name="Saito S."/>
            <person name="Akiyama N."/>
            <person name="Yazawa K."/>
            <person name="Gonoi T."/>
            <person name="Mikami Y."/>
        </authorList>
    </citation>
    <scope>NUCLEOTIDE SEQUENCE [LARGE SCALE GENOMIC DNA]</scope>
    <source>
        <strain evidence="3">NBRC 107697</strain>
    </source>
</reference>
<protein>
    <submittedName>
        <fullName evidence="2">Uncharacterized protein</fullName>
    </submittedName>
</protein>
<feature type="transmembrane region" description="Helical" evidence="1">
    <location>
        <begin position="121"/>
        <end position="140"/>
    </location>
</feature>
<organism evidence="2 3">
    <name type="scientific">Gordonia crocea</name>
    <dbReference type="NCBI Taxonomy" id="589162"/>
    <lineage>
        <taxon>Bacteria</taxon>
        <taxon>Bacillati</taxon>
        <taxon>Actinomycetota</taxon>
        <taxon>Actinomycetes</taxon>
        <taxon>Mycobacteriales</taxon>
        <taxon>Gordoniaceae</taxon>
        <taxon>Gordonia</taxon>
    </lineage>
</organism>
<comment type="caution">
    <text evidence="2">The sequence shown here is derived from an EMBL/GenBank/DDBJ whole genome shotgun (WGS) entry which is preliminary data.</text>
</comment>